<keyword evidence="4" id="KW-1185">Reference proteome</keyword>
<dbReference type="Proteomes" id="UP000827284">
    <property type="component" value="Unassembled WGS sequence"/>
</dbReference>
<feature type="compositionally biased region" description="Low complexity" evidence="1">
    <location>
        <begin position="254"/>
        <end position="290"/>
    </location>
</feature>
<feature type="compositionally biased region" description="Polar residues" evidence="1">
    <location>
        <begin position="298"/>
        <end position="308"/>
    </location>
</feature>
<evidence type="ECO:0000313" key="4">
    <source>
        <dbReference type="Proteomes" id="UP000827284"/>
    </source>
</evidence>
<proteinExistence type="predicted"/>
<protein>
    <submittedName>
        <fullName evidence="3">Uncharacterized protein</fullName>
    </submittedName>
</protein>
<evidence type="ECO:0000313" key="3">
    <source>
        <dbReference type="EMBL" id="GJJ77193.1"/>
    </source>
</evidence>
<keyword evidence="2" id="KW-0812">Transmembrane</keyword>
<organism evidence="3 4">
    <name type="scientific">Entomortierella parvispora</name>
    <dbReference type="NCBI Taxonomy" id="205924"/>
    <lineage>
        <taxon>Eukaryota</taxon>
        <taxon>Fungi</taxon>
        <taxon>Fungi incertae sedis</taxon>
        <taxon>Mucoromycota</taxon>
        <taxon>Mortierellomycotina</taxon>
        <taxon>Mortierellomycetes</taxon>
        <taxon>Mortierellales</taxon>
        <taxon>Mortierellaceae</taxon>
        <taxon>Entomortierella</taxon>
    </lineage>
</organism>
<reference evidence="3" key="1">
    <citation type="submission" date="2021-11" db="EMBL/GenBank/DDBJ databases">
        <authorList>
            <person name="Herlambang A."/>
            <person name="Guo Y."/>
            <person name="Takashima Y."/>
            <person name="Nishizawa T."/>
        </authorList>
    </citation>
    <scope>NUCLEOTIDE SEQUENCE</scope>
    <source>
        <strain evidence="3">E1425</strain>
    </source>
</reference>
<feature type="compositionally biased region" description="Basic and acidic residues" evidence="1">
    <location>
        <begin position="422"/>
        <end position="431"/>
    </location>
</feature>
<accession>A0A9P3HIS4</accession>
<feature type="region of interest" description="Disordered" evidence="1">
    <location>
        <begin position="251"/>
        <end position="341"/>
    </location>
</feature>
<dbReference type="EMBL" id="BQFW01000013">
    <property type="protein sequence ID" value="GJJ77193.1"/>
    <property type="molecule type" value="Genomic_DNA"/>
</dbReference>
<name>A0A9P3HIS4_9FUNG</name>
<reference evidence="3" key="2">
    <citation type="journal article" date="2022" name="Microbiol. Resour. Announc.">
        <title>Whole-Genome Sequence of Entomortierella parvispora E1425, a Mucoromycotan Fungus Associated with Burkholderiaceae-Related Endosymbiotic Bacteria.</title>
        <authorList>
            <person name="Herlambang A."/>
            <person name="Guo Y."/>
            <person name="Takashima Y."/>
            <person name="Narisawa K."/>
            <person name="Ohta H."/>
            <person name="Nishizawa T."/>
        </authorList>
    </citation>
    <scope>NUCLEOTIDE SEQUENCE</scope>
    <source>
        <strain evidence="3">E1425</strain>
    </source>
</reference>
<feature type="region of interest" description="Disordered" evidence="1">
    <location>
        <begin position="422"/>
        <end position="453"/>
    </location>
</feature>
<keyword evidence="2" id="KW-1133">Transmembrane helix</keyword>
<keyword evidence="2" id="KW-0472">Membrane</keyword>
<evidence type="ECO:0000256" key="1">
    <source>
        <dbReference type="SAM" id="MobiDB-lite"/>
    </source>
</evidence>
<feature type="transmembrane region" description="Helical" evidence="2">
    <location>
        <begin position="12"/>
        <end position="31"/>
    </location>
</feature>
<evidence type="ECO:0000256" key="2">
    <source>
        <dbReference type="SAM" id="Phobius"/>
    </source>
</evidence>
<gene>
    <name evidence="3" type="ORF">EMPS_09552</name>
</gene>
<sequence>MSNPQDIRNQERLLPGLAMVAAAAIGSAALVRGSQSLPVRILTPLTATAVAVYYCLPDHAHWHNGSTRVPLTSATTTAAAVKHAPSTASFAAARPTSVEFEPRSTVVDKKIASAAIKQHGAVISWANTVAPKDKDKILQSAKGTSADVSKNVNRHADTVKKELSKSKDGAVKVTKDLSVAADKGAHDNTTRVKATAKDTSAAVSKGAHETAAKAIEASTHGSATATKGIHEAATKAKASAKDVSTAAVKGANETATKAKTTANDASTATTKGANETANKAKTTAKDNMAAISKGSHETGANVNATTKGASAVATKGANEVTPKVEKSTPKGPSTTAKGAHEVAVKVEKADVKTTDEMTSKSSGRKIVVDKNLAKAAAKQHDAVINRGGSQAEGKARKVHENVVDAGLPSNRQGRYEVHKIDISREASDHAGNKSVVMEIPTEERNSSRSERGL</sequence>
<comment type="caution">
    <text evidence="3">The sequence shown here is derived from an EMBL/GenBank/DDBJ whole genome shotgun (WGS) entry which is preliminary data.</text>
</comment>
<dbReference type="AlphaFoldDB" id="A0A9P3HIS4"/>
<feature type="compositionally biased region" description="Basic and acidic residues" evidence="1">
    <location>
        <begin position="441"/>
        <end position="453"/>
    </location>
</feature>